<evidence type="ECO:0000256" key="3">
    <source>
        <dbReference type="ARBA" id="ARBA00022691"/>
    </source>
</evidence>
<dbReference type="AlphaFoldDB" id="A0A542CU94"/>
<keyword evidence="1 4" id="KW-0489">Methyltransferase</keyword>
<dbReference type="PANTHER" id="PTHR10509">
    <property type="entry name" value="O-METHYLTRANSFERASE-RELATED"/>
    <property type="match status" value="1"/>
</dbReference>
<dbReference type="Gene3D" id="3.40.50.150">
    <property type="entry name" value="Vaccinia Virus protein VP39"/>
    <property type="match status" value="1"/>
</dbReference>
<accession>A0A542CU94</accession>
<comment type="caution">
    <text evidence="4">The sequence shown here is derived from an EMBL/GenBank/DDBJ whole genome shotgun (WGS) entry which is preliminary data.</text>
</comment>
<dbReference type="PROSITE" id="PS51682">
    <property type="entry name" value="SAM_OMT_I"/>
    <property type="match status" value="1"/>
</dbReference>
<keyword evidence="3" id="KW-0949">S-adenosyl-L-methionine</keyword>
<protein>
    <submittedName>
        <fullName evidence="4">Putative O-methyltransferase YrrM</fullName>
    </submittedName>
</protein>
<dbReference type="InterPro" id="IPR002935">
    <property type="entry name" value="SAM_O-MeTrfase"/>
</dbReference>
<gene>
    <name evidence="4" type="ORF">FB471_6525</name>
</gene>
<dbReference type="Proteomes" id="UP000320876">
    <property type="component" value="Unassembled WGS sequence"/>
</dbReference>
<dbReference type="InterPro" id="IPR050362">
    <property type="entry name" value="Cation-dep_OMT"/>
</dbReference>
<dbReference type="CDD" id="cd02440">
    <property type="entry name" value="AdoMet_MTases"/>
    <property type="match status" value="1"/>
</dbReference>
<dbReference type="RefSeq" id="WP_142003598.1">
    <property type="nucleotide sequence ID" value="NZ_VFML01000002.1"/>
</dbReference>
<dbReference type="EMBL" id="VFML01000002">
    <property type="protein sequence ID" value="TQI94360.1"/>
    <property type="molecule type" value="Genomic_DNA"/>
</dbReference>
<name>A0A542CU94_AMYCI</name>
<dbReference type="OrthoDB" id="9799672at2"/>
<organism evidence="4 5">
    <name type="scientific">Amycolatopsis cihanbeyliensis</name>
    <dbReference type="NCBI Taxonomy" id="1128664"/>
    <lineage>
        <taxon>Bacteria</taxon>
        <taxon>Bacillati</taxon>
        <taxon>Actinomycetota</taxon>
        <taxon>Actinomycetes</taxon>
        <taxon>Pseudonocardiales</taxon>
        <taxon>Pseudonocardiaceae</taxon>
        <taxon>Amycolatopsis</taxon>
    </lineage>
</organism>
<evidence type="ECO:0000313" key="5">
    <source>
        <dbReference type="Proteomes" id="UP000320876"/>
    </source>
</evidence>
<dbReference type="GO" id="GO:0008757">
    <property type="term" value="F:S-adenosylmethionine-dependent methyltransferase activity"/>
    <property type="evidence" value="ECO:0007669"/>
    <property type="project" value="TreeGrafter"/>
</dbReference>
<dbReference type="GO" id="GO:0008171">
    <property type="term" value="F:O-methyltransferase activity"/>
    <property type="evidence" value="ECO:0007669"/>
    <property type="project" value="InterPro"/>
</dbReference>
<evidence type="ECO:0000256" key="1">
    <source>
        <dbReference type="ARBA" id="ARBA00022603"/>
    </source>
</evidence>
<keyword evidence="5" id="KW-1185">Reference proteome</keyword>
<dbReference type="SUPFAM" id="SSF53335">
    <property type="entry name" value="S-adenosyl-L-methionine-dependent methyltransferases"/>
    <property type="match status" value="1"/>
</dbReference>
<evidence type="ECO:0000256" key="2">
    <source>
        <dbReference type="ARBA" id="ARBA00022679"/>
    </source>
</evidence>
<dbReference type="Pfam" id="PF01596">
    <property type="entry name" value="Methyltransf_3"/>
    <property type="match status" value="1"/>
</dbReference>
<reference evidence="4 5" key="1">
    <citation type="submission" date="2019-06" db="EMBL/GenBank/DDBJ databases">
        <title>Sequencing the genomes of 1000 actinobacteria strains.</title>
        <authorList>
            <person name="Klenk H.-P."/>
        </authorList>
    </citation>
    <scope>NUCLEOTIDE SEQUENCE [LARGE SCALE GENOMIC DNA]</scope>
    <source>
        <strain evidence="4 5">DSM 45679</strain>
    </source>
</reference>
<dbReference type="PANTHER" id="PTHR10509:SF14">
    <property type="entry name" value="CAFFEOYL-COA O-METHYLTRANSFERASE 3-RELATED"/>
    <property type="match status" value="1"/>
</dbReference>
<dbReference type="InterPro" id="IPR029063">
    <property type="entry name" value="SAM-dependent_MTases_sf"/>
</dbReference>
<proteinExistence type="predicted"/>
<sequence length="218" mass="22872">MNQQLWSAVDDYFSGRLIPPDPALEAAVAASADAGLPSISVAANQGKLLNLLARMSGARRILEIGTLGGYSTIWLARALPAGGHLLTIEADERHAEVARANLDRAGLVDLVEVRLGKALEVLPGIAGPFGLTFIDADKENNAEYFRAALERSEPGGVIVVDNVVRAGRIVQEGARDPGVEGVHRLHELIAAEPRVDATALQTVGGKGYDGLTIALVTG</sequence>
<evidence type="ECO:0000313" key="4">
    <source>
        <dbReference type="EMBL" id="TQI94360.1"/>
    </source>
</evidence>
<dbReference type="GO" id="GO:0032259">
    <property type="term" value="P:methylation"/>
    <property type="evidence" value="ECO:0007669"/>
    <property type="project" value="UniProtKB-KW"/>
</dbReference>
<keyword evidence="2 4" id="KW-0808">Transferase</keyword>